<reference evidence="1" key="1">
    <citation type="submission" date="2018-03" db="EMBL/GenBank/DDBJ databases">
        <authorList>
            <consortium name="Urmite Genomes"/>
        </authorList>
    </citation>
    <scope>NUCLEOTIDE SEQUENCE [LARGE SCALE GENOMIC DNA]</scope>
    <source>
        <strain evidence="1">IHUMI-S29</strain>
    </source>
</reference>
<dbReference type="EMBL" id="LT994652">
    <property type="protein sequence ID" value="SPN78840.1"/>
    <property type="molecule type" value="Genomic_DNA"/>
</dbReference>
<accession>A0A2R8FD69</accession>
<evidence type="ECO:0000313" key="1">
    <source>
        <dbReference type="EMBL" id="SPN78840.1"/>
    </source>
</evidence>
<protein>
    <submittedName>
        <fullName evidence="1">Uncharacterized protein</fullName>
    </submittedName>
</protein>
<proteinExistence type="predicted"/>
<name>A0A2R8FD69_9VIRU</name>
<sequence>MQLPEKDALLSRISDVITKKGAYYYDDNRARKVKVPFSNIGVVVEEYGDEVWAYPIEERDFQLRNKFYISPDQELHTEKSSGATTLNAQEVKTLLRNRKLVLENRYTGAETIYSLDVRRFVQLYPPLVEEEETESNQEYLSSLSPSDRYKLSLLAEVISKNGAYYIDDSKRKKVRIELLGVNLAIPEGEGREAHIFPGGYRGEQSKSILYIKDGELHNLESRSENPIQAKDNYTLLKQGVIEVEGETIYSLPVKEFVDTFVGEFTEWNEYAQSAKEEFAISESYFNLALDRGITPLQRYIEVATEVVLSSDAAVNLNRETGQVFGIYESLAGVYESLRRNDAEMVLFFANRLKPESRAILEEQLLSGEINKFLIPNFAYFRTAALRSLYAHLLPDSSEQNYPAPWQLYTEDLAEEEEEVAFNIDLFPSDDAIVESLSYLISREKFWALNTAIELNLSPEDVALAALASGSEDMIRAANNYSRNAVLDIFNFSSDIIPNKRRIPPYYFSALAQGCNFKLWTRLRDVSREEPPEQALSLLRVGYYLKTRPEDYYNILRGELPLFEFQRPLTNPTLALNVDTAILLASNGVSVKDILKNNLGNVNILLTLSPELSDQDKEEIKSEISGYPLSFLLL</sequence>
<organism evidence="1">
    <name type="scientific">Cedratvirus Zaza IHUMI</name>
    <dbReference type="NCBI Taxonomy" id="2126979"/>
    <lineage>
        <taxon>Viruses</taxon>
        <taxon>Pithoviruses</taxon>
    </lineage>
</organism>
<gene>
    <name evidence="1" type="ORF">ZAZAV_36</name>
</gene>
<dbReference type="Proteomes" id="UP000270547">
    <property type="component" value="Segment"/>
</dbReference>